<organism evidence="1 2">
    <name type="scientific">Podila minutissima</name>
    <dbReference type="NCBI Taxonomy" id="64525"/>
    <lineage>
        <taxon>Eukaryota</taxon>
        <taxon>Fungi</taxon>
        <taxon>Fungi incertae sedis</taxon>
        <taxon>Mucoromycota</taxon>
        <taxon>Mortierellomycotina</taxon>
        <taxon>Mortierellomycetes</taxon>
        <taxon>Mortierellales</taxon>
        <taxon>Mortierellaceae</taxon>
        <taxon>Podila</taxon>
    </lineage>
</organism>
<sequence>MRRTPLIFNSDAVVSTADYEHKKNAMHYYFSEPATEEAVLERAAALSQELPVAALTQEAGGCTHLKELLGAKAEL</sequence>
<reference evidence="1" key="1">
    <citation type="journal article" date="2020" name="Fungal Divers.">
        <title>Resolving the Mortierellaceae phylogeny through synthesis of multi-gene phylogenetics and phylogenomics.</title>
        <authorList>
            <person name="Vandepol N."/>
            <person name="Liber J."/>
            <person name="Desiro A."/>
            <person name="Na H."/>
            <person name="Kennedy M."/>
            <person name="Barry K."/>
            <person name="Grigoriev I.V."/>
            <person name="Miller A.N."/>
            <person name="O'Donnell K."/>
            <person name="Stajich J.E."/>
            <person name="Bonito G."/>
        </authorList>
    </citation>
    <scope>NUCLEOTIDE SEQUENCE</scope>
    <source>
        <strain evidence="1">NVP1</strain>
    </source>
</reference>
<dbReference type="Proteomes" id="UP000696485">
    <property type="component" value="Unassembled WGS sequence"/>
</dbReference>
<comment type="caution">
    <text evidence="1">The sequence shown here is derived from an EMBL/GenBank/DDBJ whole genome shotgun (WGS) entry which is preliminary data.</text>
</comment>
<keyword evidence="2" id="KW-1185">Reference proteome</keyword>
<proteinExistence type="predicted"/>
<evidence type="ECO:0000313" key="2">
    <source>
        <dbReference type="Proteomes" id="UP000696485"/>
    </source>
</evidence>
<protein>
    <submittedName>
        <fullName evidence="1">Uncharacterized protein</fullName>
    </submittedName>
</protein>
<gene>
    <name evidence="1" type="ORF">BG006_010771</name>
</gene>
<dbReference type="AlphaFoldDB" id="A0A9P5VIJ2"/>
<feature type="non-terminal residue" evidence="1">
    <location>
        <position position="75"/>
    </location>
</feature>
<name>A0A9P5VIJ2_9FUNG</name>
<accession>A0A9P5VIJ2</accession>
<evidence type="ECO:0000313" key="1">
    <source>
        <dbReference type="EMBL" id="KAF9325761.1"/>
    </source>
</evidence>
<dbReference type="EMBL" id="JAAAUY010000876">
    <property type="protein sequence ID" value="KAF9325761.1"/>
    <property type="molecule type" value="Genomic_DNA"/>
</dbReference>